<dbReference type="Gramene" id="KXG20724">
    <property type="protein sequence ID" value="KXG20724"/>
    <property type="gene ID" value="SORBI_3010G243600"/>
</dbReference>
<dbReference type="Proteomes" id="UP000000768">
    <property type="component" value="Chromosome 10"/>
</dbReference>
<dbReference type="EMBL" id="CM000769">
    <property type="protein sequence ID" value="KXG20724.1"/>
    <property type="molecule type" value="Genomic_DNA"/>
</dbReference>
<evidence type="ECO:0000313" key="2">
    <source>
        <dbReference type="Proteomes" id="UP000000768"/>
    </source>
</evidence>
<gene>
    <name evidence="1" type="ORF">SORBI_3010G243600</name>
</gene>
<keyword evidence="2" id="KW-1185">Reference proteome</keyword>
<dbReference type="AlphaFoldDB" id="A0A194YL63"/>
<accession>A0A194YL63</accession>
<proteinExistence type="predicted"/>
<sequence length="89" mass="10146">MRRSLFLVLPTLRETALGLSRAATLDSKDMLLHEEQIAKVQEHVIQQVYGDTVLAEKNTSFQCRGWLAGCNKVITWTLSDSWLDDCCYL</sequence>
<dbReference type="InParanoid" id="A0A194YL63"/>
<protein>
    <submittedName>
        <fullName evidence="1">Uncharacterized protein</fullName>
    </submittedName>
</protein>
<evidence type="ECO:0000313" key="1">
    <source>
        <dbReference type="EMBL" id="KXG20724.1"/>
    </source>
</evidence>
<name>A0A194YL63_SORBI</name>
<reference evidence="1 2" key="1">
    <citation type="journal article" date="2009" name="Nature">
        <title>The Sorghum bicolor genome and the diversification of grasses.</title>
        <authorList>
            <person name="Paterson A.H."/>
            <person name="Bowers J.E."/>
            <person name="Bruggmann R."/>
            <person name="Dubchak I."/>
            <person name="Grimwood J."/>
            <person name="Gundlach H."/>
            <person name="Haberer G."/>
            <person name="Hellsten U."/>
            <person name="Mitros T."/>
            <person name="Poliakov A."/>
            <person name="Schmutz J."/>
            <person name="Spannagl M."/>
            <person name="Tang H."/>
            <person name="Wang X."/>
            <person name="Wicker T."/>
            <person name="Bharti A.K."/>
            <person name="Chapman J."/>
            <person name="Feltus F.A."/>
            <person name="Gowik U."/>
            <person name="Grigoriev I.V."/>
            <person name="Lyons E."/>
            <person name="Maher C.A."/>
            <person name="Martis M."/>
            <person name="Narechania A."/>
            <person name="Otillar R.P."/>
            <person name="Penning B.W."/>
            <person name="Salamov A.A."/>
            <person name="Wang Y."/>
            <person name="Zhang L."/>
            <person name="Carpita N.C."/>
            <person name="Freeling M."/>
            <person name="Gingle A.R."/>
            <person name="Hash C.T."/>
            <person name="Keller B."/>
            <person name="Klein P."/>
            <person name="Kresovich S."/>
            <person name="McCann M.C."/>
            <person name="Ming R."/>
            <person name="Peterson D.G."/>
            <person name="Mehboob-ur-Rahman"/>
            <person name="Ware D."/>
            <person name="Westhoff P."/>
            <person name="Mayer K.F."/>
            <person name="Messing J."/>
            <person name="Rokhsar D.S."/>
        </authorList>
    </citation>
    <scope>NUCLEOTIDE SEQUENCE [LARGE SCALE GENOMIC DNA]</scope>
    <source>
        <strain evidence="2">cv. BTx623</strain>
    </source>
</reference>
<organism evidence="1 2">
    <name type="scientific">Sorghum bicolor</name>
    <name type="common">Sorghum</name>
    <name type="synonym">Sorghum vulgare</name>
    <dbReference type="NCBI Taxonomy" id="4558"/>
    <lineage>
        <taxon>Eukaryota</taxon>
        <taxon>Viridiplantae</taxon>
        <taxon>Streptophyta</taxon>
        <taxon>Embryophyta</taxon>
        <taxon>Tracheophyta</taxon>
        <taxon>Spermatophyta</taxon>
        <taxon>Magnoliopsida</taxon>
        <taxon>Liliopsida</taxon>
        <taxon>Poales</taxon>
        <taxon>Poaceae</taxon>
        <taxon>PACMAD clade</taxon>
        <taxon>Panicoideae</taxon>
        <taxon>Andropogonodae</taxon>
        <taxon>Andropogoneae</taxon>
        <taxon>Sorghinae</taxon>
        <taxon>Sorghum</taxon>
    </lineage>
</organism>
<reference evidence="2" key="2">
    <citation type="journal article" date="2018" name="Plant J.">
        <title>The Sorghum bicolor reference genome: improved assembly, gene annotations, a transcriptome atlas, and signatures of genome organization.</title>
        <authorList>
            <person name="McCormick R.F."/>
            <person name="Truong S.K."/>
            <person name="Sreedasyam A."/>
            <person name="Jenkins J."/>
            <person name="Shu S."/>
            <person name="Sims D."/>
            <person name="Kennedy M."/>
            <person name="Amirebrahimi M."/>
            <person name="Weers B.D."/>
            <person name="McKinley B."/>
            <person name="Mattison A."/>
            <person name="Morishige D.T."/>
            <person name="Grimwood J."/>
            <person name="Schmutz J."/>
            <person name="Mullet J.E."/>
        </authorList>
    </citation>
    <scope>NUCLEOTIDE SEQUENCE [LARGE SCALE GENOMIC DNA]</scope>
    <source>
        <strain evidence="2">cv. BTx623</strain>
    </source>
</reference>